<dbReference type="EMBL" id="CP002810">
    <property type="protein sequence ID" value="AEG43159.1"/>
    <property type="molecule type" value="Genomic_DNA"/>
</dbReference>
<feature type="domain" description="Bacterial bifunctional deaminase-reductase C-terminal" evidence="1">
    <location>
        <begin position="4"/>
        <end position="187"/>
    </location>
</feature>
<dbReference type="GO" id="GO:0009231">
    <property type="term" value="P:riboflavin biosynthetic process"/>
    <property type="evidence" value="ECO:0007669"/>
    <property type="project" value="InterPro"/>
</dbReference>
<dbReference type="Pfam" id="PF01872">
    <property type="entry name" value="RibD_C"/>
    <property type="match status" value="1"/>
</dbReference>
<accession>F6FTG6</accession>
<dbReference type="RefSeq" id="WP_013837554.1">
    <property type="nucleotide sequence ID" value="NC_015588.1"/>
</dbReference>
<keyword evidence="3" id="KW-1185">Reference proteome</keyword>
<dbReference type="STRING" id="743718.Isova_0360"/>
<dbReference type="eggNOG" id="COG0262">
    <property type="taxonomic scope" value="Bacteria"/>
</dbReference>
<dbReference type="SUPFAM" id="SSF53597">
    <property type="entry name" value="Dihydrofolate reductase-like"/>
    <property type="match status" value="1"/>
</dbReference>
<dbReference type="GO" id="GO:0008703">
    <property type="term" value="F:5-amino-6-(5-phosphoribosylamino)uracil reductase activity"/>
    <property type="evidence" value="ECO:0007669"/>
    <property type="project" value="InterPro"/>
</dbReference>
<dbReference type="InterPro" id="IPR050765">
    <property type="entry name" value="Riboflavin_Biosynth_HTPR"/>
</dbReference>
<evidence type="ECO:0000259" key="1">
    <source>
        <dbReference type="Pfam" id="PF01872"/>
    </source>
</evidence>
<dbReference type="InterPro" id="IPR002734">
    <property type="entry name" value="RibDG_C"/>
</dbReference>
<dbReference type="AlphaFoldDB" id="F6FTG6"/>
<dbReference type="Gene3D" id="3.40.430.10">
    <property type="entry name" value="Dihydrofolate Reductase, subunit A"/>
    <property type="match status" value="1"/>
</dbReference>
<dbReference type="InterPro" id="IPR024072">
    <property type="entry name" value="DHFR-like_dom_sf"/>
</dbReference>
<reference evidence="2 3" key="1">
    <citation type="submission" date="2011-05" db="EMBL/GenBank/DDBJ databases">
        <title>Complete sequence of Isoptericola variabilis 225.</title>
        <authorList>
            <consortium name="US DOE Joint Genome Institute"/>
            <person name="Lucas S."/>
            <person name="Han J."/>
            <person name="Lapidus A."/>
            <person name="Cheng J.-F."/>
            <person name="Goodwin L."/>
            <person name="Pitluck S."/>
            <person name="Peters L."/>
            <person name="Mikhailova N."/>
            <person name="Zeytun A."/>
            <person name="Han C."/>
            <person name="Tapia R."/>
            <person name="Land M."/>
            <person name="Hauser L."/>
            <person name="Kyrpides N."/>
            <person name="Ivanova N."/>
            <person name="Pagani I."/>
            <person name="Siebers A."/>
            <person name="Allgaier M."/>
            <person name="Thelen M."/>
            <person name="Hugenholtz P."/>
            <person name="Gladden J."/>
            <person name="Woyke T."/>
        </authorList>
    </citation>
    <scope>NUCLEOTIDE SEQUENCE [LARGE SCALE GENOMIC DNA]</scope>
    <source>
        <strain evidence="3">225</strain>
    </source>
</reference>
<evidence type="ECO:0000313" key="3">
    <source>
        <dbReference type="Proteomes" id="UP000009236"/>
    </source>
</evidence>
<dbReference type="PANTHER" id="PTHR38011:SF2">
    <property type="entry name" value="BIFUNCTIONAL DEAMINASE-REDUCTASE DOMAIN PROTEIN"/>
    <property type="match status" value="1"/>
</dbReference>
<gene>
    <name evidence="2" type="ordered locus">Isova_0360</name>
</gene>
<proteinExistence type="predicted"/>
<dbReference type="KEGG" id="iva:Isova_0360"/>
<dbReference type="HOGENOM" id="CLU_043966_1_0_11"/>
<protein>
    <submittedName>
        <fullName evidence="2">Bifunctional deaminase-reductase domain protein</fullName>
    </submittedName>
</protein>
<organism evidence="3">
    <name type="scientific">Isoptericola variabilis (strain 225)</name>
    <dbReference type="NCBI Taxonomy" id="743718"/>
    <lineage>
        <taxon>Bacteria</taxon>
        <taxon>Bacillati</taxon>
        <taxon>Actinomycetota</taxon>
        <taxon>Actinomycetes</taxon>
        <taxon>Micrococcales</taxon>
        <taxon>Promicromonosporaceae</taxon>
        <taxon>Isoptericola</taxon>
    </lineage>
</organism>
<dbReference type="PANTHER" id="PTHR38011">
    <property type="entry name" value="DIHYDROFOLATE REDUCTASE FAMILY PROTEIN (AFU_ORTHOLOGUE AFUA_8G06820)"/>
    <property type="match status" value="1"/>
</dbReference>
<name>F6FTG6_ISOV2</name>
<evidence type="ECO:0000313" key="2">
    <source>
        <dbReference type="EMBL" id="AEG43159.1"/>
    </source>
</evidence>
<sequence>MRLTTFTFITLDGVAQAPGAPDEDRSGGFDKGGWLVPHFDDDVAAFVDETFRRGDAYLLGRRTFDLFESFWPHADAEEDPVVAGGLNRNPKHVVSRTRTTSDWAGTTFHSDLRAAVEELKAAPGDEVQVHGSPSLVNQLAALDVVDEYRIAIFPVVLGSGIRVFPEGQVPRSLELVSARTSGSGVVLASYRSTGEPTFGSIPPTE</sequence>
<dbReference type="Proteomes" id="UP000009236">
    <property type="component" value="Chromosome"/>
</dbReference>